<evidence type="ECO:0000313" key="2">
    <source>
        <dbReference type="EMBL" id="GFP83389.1"/>
    </source>
</evidence>
<proteinExistence type="predicted"/>
<dbReference type="PANTHER" id="PTHR44259:SF108">
    <property type="entry name" value="F-BOX PROTEIN SKIP23-LIKE"/>
    <property type="match status" value="1"/>
</dbReference>
<dbReference type="PANTHER" id="PTHR44259">
    <property type="entry name" value="OS07G0183000 PROTEIN-RELATED"/>
    <property type="match status" value="1"/>
</dbReference>
<name>A0A830BDQ0_9LAMI</name>
<dbReference type="AlphaFoldDB" id="A0A830BDQ0"/>
<dbReference type="EMBL" id="BMAC01000063">
    <property type="protein sequence ID" value="GFP83389.1"/>
    <property type="molecule type" value="Genomic_DNA"/>
</dbReference>
<dbReference type="Proteomes" id="UP000653305">
    <property type="component" value="Unassembled WGS sequence"/>
</dbReference>
<gene>
    <name evidence="2" type="ORF">PHJA_000482300</name>
</gene>
<comment type="caution">
    <text evidence="2">The sequence shown here is derived from an EMBL/GenBank/DDBJ whole genome shotgun (WGS) entry which is preliminary data.</text>
</comment>
<organism evidence="2 3">
    <name type="scientific">Phtheirospermum japonicum</name>
    <dbReference type="NCBI Taxonomy" id="374723"/>
    <lineage>
        <taxon>Eukaryota</taxon>
        <taxon>Viridiplantae</taxon>
        <taxon>Streptophyta</taxon>
        <taxon>Embryophyta</taxon>
        <taxon>Tracheophyta</taxon>
        <taxon>Spermatophyta</taxon>
        <taxon>Magnoliopsida</taxon>
        <taxon>eudicotyledons</taxon>
        <taxon>Gunneridae</taxon>
        <taxon>Pentapetalae</taxon>
        <taxon>asterids</taxon>
        <taxon>lamiids</taxon>
        <taxon>Lamiales</taxon>
        <taxon>Orobanchaceae</taxon>
        <taxon>Orobanchaceae incertae sedis</taxon>
        <taxon>Phtheirospermum</taxon>
    </lineage>
</organism>
<sequence>MSTKKARKMTNFYPTDGKRYLSCGGWILCVSNGSGDVCLAHPVWRARIELPGVNTFPDDDVDIAKMVLSGSPVRKIDDFVVMVIRGRNRQLGFSRPGDKSWTVMDSWAGWFCDIIYHNGKLYALDSSKRVVECDIHGPSPTRIRQVFSLPSSASDAAAVAVIGMYYLVESCGKFLIVIRHSMHRTTFLFEVFEFDVKDGSHKEIKQFDKWNKAMFLGLNSSVCIELSDWDVVNPNCIYFTDDSRQNVVIPVVSVYSLISMKPTKGLYVPPLGAAFHTPPTWVMPSF</sequence>
<keyword evidence="3" id="KW-1185">Reference proteome</keyword>
<accession>A0A830BDQ0</accession>
<dbReference type="InterPro" id="IPR050942">
    <property type="entry name" value="F-box_BR-signaling"/>
</dbReference>
<dbReference type="InterPro" id="IPR005174">
    <property type="entry name" value="KIB1-4_b-propeller"/>
</dbReference>
<evidence type="ECO:0000313" key="3">
    <source>
        <dbReference type="Proteomes" id="UP000653305"/>
    </source>
</evidence>
<protein>
    <submittedName>
        <fullName evidence="2">Putative F-box protein at5g55150</fullName>
    </submittedName>
</protein>
<dbReference type="OrthoDB" id="904034at2759"/>
<reference evidence="2" key="1">
    <citation type="submission" date="2020-07" db="EMBL/GenBank/DDBJ databases">
        <title>Ethylene signaling mediates host invasion by parasitic plants.</title>
        <authorList>
            <person name="Yoshida S."/>
        </authorList>
    </citation>
    <scope>NUCLEOTIDE SEQUENCE</scope>
    <source>
        <strain evidence="2">Okayama</strain>
    </source>
</reference>
<evidence type="ECO:0000259" key="1">
    <source>
        <dbReference type="Pfam" id="PF03478"/>
    </source>
</evidence>
<dbReference type="Pfam" id="PF03478">
    <property type="entry name" value="Beta-prop_KIB1-4"/>
    <property type="match status" value="1"/>
</dbReference>
<feature type="domain" description="KIB1-4 beta-propeller" evidence="1">
    <location>
        <begin position="16"/>
        <end position="247"/>
    </location>
</feature>